<evidence type="ECO:0000256" key="2">
    <source>
        <dbReference type="ARBA" id="ARBA00022737"/>
    </source>
</evidence>
<sequence>MEHAARGRAGAYLREPDAPAQLQLAARRIGADQLADRLAYEGRLPWSARWLLPVEEAPHRTVAALRGPVVALWTVAGVVGAVAESGEYGVWDLDTGEPLVRGSGEASVGATTGGGRHVLAGTDGTVLRLWEAAEGAPVERDRVALAFPLRSLSALTRPDGVPVLTGVEETVTTTDWSMFDVVTSGGAVRGWAVTGEPPRLREHPSPPPPAPAGPPTAEARGCRLTGGSDGVVRAWPLGGGPVEPPVPVASPAAAACAVRSDGCPVAVVAHHNGRIGAWDLAEGAPPPAALHDAHDAASVACVKPPDSPPLAVTGGLDGRLCVFDVDSGALLRTIVMPVADELPGTGVYRPAGVPGGPPGPEPVRDVTATLLDDGRPVAVSIGDLGWLRWWCLASGQPLAATRLPGWGRAVAGDRRVVVATTGQDLHVYDAAGARPIAVLPRAGDEPLWTLDLAGDLAVALDGAGRLHRYRLDGGAPAGDPLPGHYRDARTISCGRHPDGRAIAVTGGFDGTVRVWDLAAGAQLHRIPVEHPVYAVALAVDGSILVGAHGAIGVLRLHA</sequence>
<keyword evidence="2" id="KW-0677">Repeat</keyword>
<dbReference type="Proteomes" id="UP000482800">
    <property type="component" value="Unassembled WGS sequence"/>
</dbReference>
<evidence type="ECO:0000313" key="5">
    <source>
        <dbReference type="EMBL" id="GFJ82915.1"/>
    </source>
</evidence>
<name>A0A6V8KQN1_9ACTN</name>
<organism evidence="5 6">
    <name type="scientific">Phytohabitans houttuyneae</name>
    <dbReference type="NCBI Taxonomy" id="1076126"/>
    <lineage>
        <taxon>Bacteria</taxon>
        <taxon>Bacillati</taxon>
        <taxon>Actinomycetota</taxon>
        <taxon>Actinomycetes</taxon>
        <taxon>Micromonosporales</taxon>
        <taxon>Micromonosporaceae</taxon>
    </lineage>
</organism>
<dbReference type="InterPro" id="IPR019775">
    <property type="entry name" value="WD40_repeat_CS"/>
</dbReference>
<dbReference type="PANTHER" id="PTHR19857:SF8">
    <property type="entry name" value="ANGIO-ASSOCIATED MIGRATORY CELL PROTEIN"/>
    <property type="match status" value="1"/>
</dbReference>
<dbReference type="PANTHER" id="PTHR19857">
    <property type="entry name" value="MITOCHONDRIAL DIVISION PROTEIN 1-RELATED"/>
    <property type="match status" value="1"/>
</dbReference>
<dbReference type="SUPFAM" id="SSF50969">
    <property type="entry name" value="YVTN repeat-like/Quinoprotein amine dehydrogenase"/>
    <property type="match status" value="1"/>
</dbReference>
<dbReference type="Pfam" id="PF00400">
    <property type="entry name" value="WD40"/>
    <property type="match status" value="2"/>
</dbReference>
<dbReference type="PROSITE" id="PS50082">
    <property type="entry name" value="WD_REPEATS_2"/>
    <property type="match status" value="1"/>
</dbReference>
<evidence type="ECO:0000256" key="3">
    <source>
        <dbReference type="PROSITE-ProRule" id="PRU00221"/>
    </source>
</evidence>
<reference evidence="5 6" key="2">
    <citation type="submission" date="2020-03" db="EMBL/GenBank/DDBJ databases">
        <authorList>
            <person name="Ichikawa N."/>
            <person name="Kimura A."/>
            <person name="Kitahashi Y."/>
            <person name="Uohara A."/>
        </authorList>
    </citation>
    <scope>NUCLEOTIDE SEQUENCE [LARGE SCALE GENOMIC DNA]</scope>
    <source>
        <strain evidence="5 6">NBRC 108639</strain>
    </source>
</reference>
<dbReference type="EMBL" id="BLPF01000002">
    <property type="protein sequence ID" value="GFJ82915.1"/>
    <property type="molecule type" value="Genomic_DNA"/>
</dbReference>
<evidence type="ECO:0000256" key="1">
    <source>
        <dbReference type="ARBA" id="ARBA00022574"/>
    </source>
</evidence>
<gene>
    <name evidence="5" type="ORF">Phou_070950</name>
</gene>
<dbReference type="InterPro" id="IPR015943">
    <property type="entry name" value="WD40/YVTN_repeat-like_dom_sf"/>
</dbReference>
<proteinExistence type="predicted"/>
<keyword evidence="6" id="KW-1185">Reference proteome</keyword>
<dbReference type="SUPFAM" id="SSF69322">
    <property type="entry name" value="Tricorn protease domain 2"/>
    <property type="match status" value="1"/>
</dbReference>
<evidence type="ECO:0000313" key="6">
    <source>
        <dbReference type="Proteomes" id="UP000482800"/>
    </source>
</evidence>
<feature type="compositionally biased region" description="Pro residues" evidence="4">
    <location>
        <begin position="205"/>
        <end position="214"/>
    </location>
</feature>
<dbReference type="InterPro" id="IPR001680">
    <property type="entry name" value="WD40_rpt"/>
</dbReference>
<feature type="region of interest" description="Disordered" evidence="4">
    <location>
        <begin position="195"/>
        <end position="220"/>
    </location>
</feature>
<dbReference type="PROSITE" id="PS00678">
    <property type="entry name" value="WD_REPEATS_1"/>
    <property type="match status" value="1"/>
</dbReference>
<dbReference type="Gene3D" id="2.130.10.10">
    <property type="entry name" value="YVTN repeat-like/Quinoprotein amine dehydrogenase"/>
    <property type="match status" value="2"/>
</dbReference>
<feature type="repeat" description="WD" evidence="3">
    <location>
        <begin position="504"/>
        <end position="525"/>
    </location>
</feature>
<dbReference type="AlphaFoldDB" id="A0A6V8KQN1"/>
<protein>
    <submittedName>
        <fullName evidence="5">Uncharacterized protein</fullName>
    </submittedName>
</protein>
<keyword evidence="1 3" id="KW-0853">WD repeat</keyword>
<accession>A0A6V8KQN1</accession>
<dbReference type="RefSeq" id="WP_173064030.1">
    <property type="nucleotide sequence ID" value="NZ_BAABGO010000004.1"/>
</dbReference>
<dbReference type="InterPro" id="IPR051179">
    <property type="entry name" value="WD_repeat_multifunction"/>
</dbReference>
<comment type="caution">
    <text evidence="5">The sequence shown here is derived from an EMBL/GenBank/DDBJ whole genome shotgun (WGS) entry which is preliminary data.</text>
</comment>
<reference evidence="5 6" key="1">
    <citation type="submission" date="2020-03" db="EMBL/GenBank/DDBJ databases">
        <title>Whole genome shotgun sequence of Phytohabitans houttuyneae NBRC 108639.</title>
        <authorList>
            <person name="Komaki H."/>
            <person name="Tamura T."/>
        </authorList>
    </citation>
    <scope>NUCLEOTIDE SEQUENCE [LARGE SCALE GENOMIC DNA]</scope>
    <source>
        <strain evidence="5 6">NBRC 108639</strain>
    </source>
</reference>
<dbReference type="InterPro" id="IPR011044">
    <property type="entry name" value="Quino_amine_DH_bsu"/>
</dbReference>
<evidence type="ECO:0000256" key="4">
    <source>
        <dbReference type="SAM" id="MobiDB-lite"/>
    </source>
</evidence>
<dbReference type="SMART" id="SM00320">
    <property type="entry name" value="WD40"/>
    <property type="match status" value="2"/>
</dbReference>